<dbReference type="InterPro" id="IPR043129">
    <property type="entry name" value="ATPase_NBD"/>
</dbReference>
<dbReference type="InterPro" id="IPR050273">
    <property type="entry name" value="GppA/Ppx_hydrolase"/>
</dbReference>
<dbReference type="Gene3D" id="3.30.420.150">
    <property type="entry name" value="Exopolyphosphatase. Domain 2"/>
    <property type="match status" value="1"/>
</dbReference>
<organism evidence="2 3">
    <name type="scientific">Hydrogenothermus marinus</name>
    <dbReference type="NCBI Taxonomy" id="133270"/>
    <lineage>
        <taxon>Bacteria</taxon>
        <taxon>Pseudomonadati</taxon>
        <taxon>Aquificota</taxon>
        <taxon>Aquificia</taxon>
        <taxon>Aquificales</taxon>
        <taxon>Hydrogenothermaceae</taxon>
        <taxon>Hydrogenothermus</taxon>
    </lineage>
</organism>
<name>A0A3M0C2Q8_9AQUI</name>
<dbReference type="AlphaFoldDB" id="A0A3M0C2Q8"/>
<evidence type="ECO:0000313" key="3">
    <source>
        <dbReference type="Proteomes" id="UP000280842"/>
    </source>
</evidence>
<sequence>MKKIVVIDIGSNTVKLVLYSLQGKKIKQIFKNSYYLRLLNYLKDGKITEEGINKLENLIKDFYNEVKQINPDCVISFATYIIRVAENKGEIIKRLKKYFDIQVLSGKEEAYYSAIGALLDIKEKQGLIFDIGGGSLEICEIESLKKSKSIIDTENCKSYPLGTLIFKDYMKDGKIEDEIAIRRKIRAFVNPYDFKLYETNIIVGVGGSIRALKKIAGKKRIKKKKLKEIVEKIKNMTASEIMEIYPISLERAKTVAVASIVALELMDIFKAKELVISKYGIREGIIYEKVVKNGEC</sequence>
<gene>
    <name evidence="2" type="ORF">CLV39_0889</name>
</gene>
<keyword evidence="3" id="KW-1185">Reference proteome</keyword>
<dbReference type="Proteomes" id="UP000280842">
    <property type="component" value="Unassembled WGS sequence"/>
</dbReference>
<evidence type="ECO:0000313" key="2">
    <source>
        <dbReference type="EMBL" id="RMA97232.1"/>
    </source>
</evidence>
<comment type="caution">
    <text evidence="2">The sequence shown here is derived from an EMBL/GenBank/DDBJ whole genome shotgun (WGS) entry which is preliminary data.</text>
</comment>
<proteinExistence type="predicted"/>
<dbReference type="PANTHER" id="PTHR30005">
    <property type="entry name" value="EXOPOLYPHOSPHATASE"/>
    <property type="match status" value="1"/>
</dbReference>
<accession>A0A3M0C2Q8</accession>
<dbReference type="RefSeq" id="WP_121923017.1">
    <property type="nucleotide sequence ID" value="NZ_REFO01000011.1"/>
</dbReference>
<dbReference type="Pfam" id="PF02541">
    <property type="entry name" value="Ppx-GppA"/>
    <property type="match status" value="1"/>
</dbReference>
<dbReference type="InterPro" id="IPR003695">
    <property type="entry name" value="Ppx_GppA_N"/>
</dbReference>
<dbReference type="Gene3D" id="3.30.420.40">
    <property type="match status" value="1"/>
</dbReference>
<reference evidence="2 3" key="1">
    <citation type="submission" date="2018-10" db="EMBL/GenBank/DDBJ databases">
        <title>Genomic Encyclopedia of Archaeal and Bacterial Type Strains, Phase II (KMG-II): from individual species to whole genera.</title>
        <authorList>
            <person name="Goeker M."/>
        </authorList>
    </citation>
    <scope>NUCLEOTIDE SEQUENCE [LARGE SCALE GENOMIC DNA]</scope>
    <source>
        <strain evidence="2 3">VM1</strain>
    </source>
</reference>
<dbReference type="PANTHER" id="PTHR30005:SF0">
    <property type="entry name" value="RETROGRADE REGULATION PROTEIN 2"/>
    <property type="match status" value="1"/>
</dbReference>
<protein>
    <submittedName>
        <fullName evidence="2">Exopolyphosphatase/guanosine-5'-triphosphate, 3'-diphosphate pyrophosphatase</fullName>
    </submittedName>
</protein>
<dbReference type="SUPFAM" id="SSF53067">
    <property type="entry name" value="Actin-like ATPase domain"/>
    <property type="match status" value="2"/>
</dbReference>
<feature type="domain" description="Ppx/GppA phosphatase N-terminal" evidence="1">
    <location>
        <begin position="22"/>
        <end position="291"/>
    </location>
</feature>
<dbReference type="OrthoDB" id="9807195at2"/>
<dbReference type="EMBL" id="REFO01000011">
    <property type="protein sequence ID" value="RMA97232.1"/>
    <property type="molecule type" value="Genomic_DNA"/>
</dbReference>
<evidence type="ECO:0000259" key="1">
    <source>
        <dbReference type="Pfam" id="PF02541"/>
    </source>
</evidence>